<keyword evidence="1" id="KW-0472">Membrane</keyword>
<dbReference type="EMBL" id="JXRR01000008">
    <property type="protein sequence ID" value="KIL50859.1"/>
    <property type="molecule type" value="Genomic_DNA"/>
</dbReference>
<evidence type="ECO:0000256" key="1">
    <source>
        <dbReference type="SAM" id="Phobius"/>
    </source>
</evidence>
<accession>A0A0C2SA59</accession>
<name>A0A0C2SA59_9BACL</name>
<reference evidence="2 3" key="1">
    <citation type="submission" date="2015-01" db="EMBL/GenBank/DDBJ databases">
        <title>Jeotgalibacillus campisalis genome sequencing.</title>
        <authorList>
            <person name="Goh K.M."/>
            <person name="Chan K.-G."/>
            <person name="Yaakop A.S."/>
            <person name="Ee R."/>
            <person name="Gan H.M."/>
            <person name="Chan C.S."/>
        </authorList>
    </citation>
    <scope>NUCLEOTIDE SEQUENCE [LARGE SCALE GENOMIC DNA]</scope>
    <source>
        <strain evidence="2 3">SF-57</strain>
    </source>
</reference>
<sequence>MRLLSLLELLILAVMFGWFFYVLDPLMEDRWTAYLAFIGIATVITILFYKLEGKIPILEKRLDQKISLLLIFSIVMIPILLAW</sequence>
<gene>
    <name evidence="2" type="ORF">KR50_07400</name>
</gene>
<evidence type="ECO:0000313" key="3">
    <source>
        <dbReference type="Proteomes" id="UP000031972"/>
    </source>
</evidence>
<comment type="caution">
    <text evidence="2">The sequence shown here is derived from an EMBL/GenBank/DDBJ whole genome shotgun (WGS) entry which is preliminary data.</text>
</comment>
<feature type="transmembrane region" description="Helical" evidence="1">
    <location>
        <begin position="66"/>
        <end position="82"/>
    </location>
</feature>
<organism evidence="2 3">
    <name type="scientific">Jeotgalibacillus campisalis</name>
    <dbReference type="NCBI Taxonomy" id="220754"/>
    <lineage>
        <taxon>Bacteria</taxon>
        <taxon>Bacillati</taxon>
        <taxon>Bacillota</taxon>
        <taxon>Bacilli</taxon>
        <taxon>Bacillales</taxon>
        <taxon>Caryophanaceae</taxon>
        <taxon>Jeotgalibacillus</taxon>
    </lineage>
</organism>
<proteinExistence type="predicted"/>
<keyword evidence="1" id="KW-0812">Transmembrane</keyword>
<feature type="transmembrane region" description="Helical" evidence="1">
    <location>
        <begin position="6"/>
        <end position="24"/>
    </location>
</feature>
<dbReference type="AlphaFoldDB" id="A0A0C2SA59"/>
<feature type="transmembrane region" description="Helical" evidence="1">
    <location>
        <begin position="31"/>
        <end position="51"/>
    </location>
</feature>
<keyword evidence="3" id="KW-1185">Reference proteome</keyword>
<protein>
    <submittedName>
        <fullName evidence="2">Uncharacterized protein</fullName>
    </submittedName>
</protein>
<dbReference type="RefSeq" id="WP_041055037.1">
    <property type="nucleotide sequence ID" value="NZ_JXRR01000008.1"/>
</dbReference>
<evidence type="ECO:0000313" key="2">
    <source>
        <dbReference type="EMBL" id="KIL50859.1"/>
    </source>
</evidence>
<keyword evidence="1" id="KW-1133">Transmembrane helix</keyword>
<dbReference type="PATRIC" id="fig|220754.4.peg.759"/>
<dbReference type="Proteomes" id="UP000031972">
    <property type="component" value="Unassembled WGS sequence"/>
</dbReference>